<dbReference type="CDD" id="cd00121">
    <property type="entry name" value="MATH"/>
    <property type="match status" value="1"/>
</dbReference>
<dbReference type="Pfam" id="PF22486">
    <property type="entry name" value="MATH_2"/>
    <property type="match status" value="1"/>
</dbReference>
<dbReference type="PROSITE" id="PS50144">
    <property type="entry name" value="MATH"/>
    <property type="match status" value="1"/>
</dbReference>
<dbReference type="OMA" id="GHISIFV"/>
<dbReference type="InterPro" id="IPR008974">
    <property type="entry name" value="TRAF-like"/>
</dbReference>
<dbReference type="SUPFAM" id="SSF49599">
    <property type="entry name" value="TRAF domain-like"/>
    <property type="match status" value="1"/>
</dbReference>
<accession>R7WB48</accession>
<evidence type="ECO:0000313" key="1">
    <source>
        <dbReference type="EnsemblPlants" id="EMT19541"/>
    </source>
</evidence>
<sequence>MSNAFASSVGASGGGSSVSASAIVGSVIGSGSHFLRIEGYSSTKGLGNGRFIESESFTVGGHRWCLRYYPDSSNYHDSLEICIFLKLVDADANKVEAKFTMSLLNHNGDLIPRPGITRVIHHHTFSAGKDSTGVILIYRDDLERRLKEDAFVVRCDVTVVKEIFTKAIPVSEVFSSCRKTGKMKRLLSFDQG</sequence>
<reference evidence="1" key="1">
    <citation type="submission" date="2015-06" db="UniProtKB">
        <authorList>
            <consortium name="EnsemblPlants"/>
        </authorList>
    </citation>
    <scope>IDENTIFICATION</scope>
</reference>
<dbReference type="PANTHER" id="PTHR26379:SF512">
    <property type="entry name" value="BTB DOMAIN-CONTAINING PROTEIN"/>
    <property type="match status" value="1"/>
</dbReference>
<dbReference type="GO" id="GO:0016567">
    <property type="term" value="P:protein ubiquitination"/>
    <property type="evidence" value="ECO:0007669"/>
    <property type="project" value="InterPro"/>
</dbReference>
<name>R7WB48_AEGTA</name>
<dbReference type="PANTHER" id="PTHR26379">
    <property type="entry name" value="BTB/POZ AND MATH DOMAIN-CONTAINING PROTEIN 1"/>
    <property type="match status" value="1"/>
</dbReference>
<proteinExistence type="predicted"/>
<protein>
    <submittedName>
        <fullName evidence="1">Uncharacterized protein</fullName>
    </submittedName>
</protein>
<dbReference type="EnsemblPlants" id="EMT19541">
    <property type="protein sequence ID" value="EMT19541"/>
    <property type="gene ID" value="F775_03459"/>
</dbReference>
<dbReference type="InterPro" id="IPR045005">
    <property type="entry name" value="BPM1-6"/>
</dbReference>
<dbReference type="InterPro" id="IPR002083">
    <property type="entry name" value="MATH/TRAF_dom"/>
</dbReference>
<dbReference type="Gene3D" id="2.60.210.10">
    <property type="entry name" value="Apoptosis, Tumor Necrosis Factor Receptor Associated Protein 2, Chain A"/>
    <property type="match status" value="1"/>
</dbReference>
<organism evidence="1">
    <name type="scientific">Aegilops tauschii</name>
    <name type="common">Tausch's goatgrass</name>
    <name type="synonym">Aegilops squarrosa</name>
    <dbReference type="NCBI Taxonomy" id="37682"/>
    <lineage>
        <taxon>Eukaryota</taxon>
        <taxon>Viridiplantae</taxon>
        <taxon>Streptophyta</taxon>
        <taxon>Embryophyta</taxon>
        <taxon>Tracheophyta</taxon>
        <taxon>Spermatophyta</taxon>
        <taxon>Magnoliopsida</taxon>
        <taxon>Liliopsida</taxon>
        <taxon>Poales</taxon>
        <taxon>Poaceae</taxon>
        <taxon>BOP clade</taxon>
        <taxon>Pooideae</taxon>
        <taxon>Triticodae</taxon>
        <taxon>Triticeae</taxon>
        <taxon>Triticinae</taxon>
        <taxon>Aegilops</taxon>
    </lineage>
</organism>
<dbReference type="AlphaFoldDB" id="R7WB48"/>